<keyword evidence="5" id="KW-1185">Reference proteome</keyword>
<comment type="caution">
    <text evidence="2">The sequence shown here is derived from an EMBL/GenBank/DDBJ whole genome shotgun (WGS) entry which is preliminary data.</text>
</comment>
<evidence type="ECO:0000256" key="1">
    <source>
        <dbReference type="SAM" id="Phobius"/>
    </source>
</evidence>
<reference evidence="3 5" key="2">
    <citation type="submission" date="2019-07" db="EMBL/GenBank/DDBJ databases">
        <title>Whole genome shotgun sequence of Acetobacter cibinongensis NBRC 16605.</title>
        <authorList>
            <person name="Hosoyama A."/>
            <person name="Uohara A."/>
            <person name="Ohji S."/>
            <person name="Ichikawa N."/>
        </authorList>
    </citation>
    <scope>NUCLEOTIDE SEQUENCE [LARGE SCALE GENOMIC DNA]</scope>
    <source>
        <strain evidence="3 5">NBRC 16605</strain>
    </source>
</reference>
<proteinExistence type="predicted"/>
<feature type="transmembrane region" description="Helical" evidence="1">
    <location>
        <begin position="246"/>
        <end position="267"/>
    </location>
</feature>
<feature type="transmembrane region" description="Helical" evidence="1">
    <location>
        <begin position="138"/>
        <end position="160"/>
    </location>
</feature>
<keyword evidence="1" id="KW-0812">Transmembrane</keyword>
<dbReference type="Proteomes" id="UP000321891">
    <property type="component" value="Unassembled WGS sequence"/>
</dbReference>
<sequence>MSDTLKMTAEPSAARAGMTALLAFGVLLGAMRCVYVNPDRYLLVVAGVFMSSLIYFVVSAIRGGILYDIMKGFLFGAVISVIVEAIPVLDVVLTIAFLALGFLALFNTVKNMLVEIILSFGMFFTLSHIHMIGTGEIIAGPHDLECLVSAFSVLALITCVRVGRRASGVQEAFLLLSLTFLSIPLVTILLVSLVASARSSSRTTVGTKRVSVKQNVSSHMRAPAFSSTGFKSIYVRDYTRTLTRTVAVTVNGAGPGIIGMGVTGAVLRKLSGKKR</sequence>
<dbReference type="EMBL" id="BJVU01000008">
    <property type="protein sequence ID" value="GEL59292.1"/>
    <property type="molecule type" value="Genomic_DNA"/>
</dbReference>
<organism evidence="2 4">
    <name type="scientific">Acetobacter cibinongensis</name>
    <dbReference type="NCBI Taxonomy" id="146475"/>
    <lineage>
        <taxon>Bacteria</taxon>
        <taxon>Pseudomonadati</taxon>
        <taxon>Pseudomonadota</taxon>
        <taxon>Alphaproteobacteria</taxon>
        <taxon>Acetobacterales</taxon>
        <taxon>Acetobacteraceae</taxon>
        <taxon>Acetobacter</taxon>
    </lineage>
</organism>
<keyword evidence="1" id="KW-1133">Transmembrane helix</keyword>
<evidence type="ECO:0000313" key="3">
    <source>
        <dbReference type="EMBL" id="GEL59292.1"/>
    </source>
</evidence>
<feature type="transmembrane region" description="Helical" evidence="1">
    <location>
        <begin position="41"/>
        <end position="61"/>
    </location>
</feature>
<evidence type="ECO:0000313" key="4">
    <source>
        <dbReference type="Proteomes" id="UP000032671"/>
    </source>
</evidence>
<name>A0A0D6N242_9PROT</name>
<keyword evidence="1" id="KW-0472">Membrane</keyword>
<dbReference type="STRING" id="1231339.Abci_007_173"/>
<dbReference type="AlphaFoldDB" id="A0A0D6N242"/>
<dbReference type="Proteomes" id="UP000032671">
    <property type="component" value="Unassembled WGS sequence"/>
</dbReference>
<feature type="transmembrane region" description="Helical" evidence="1">
    <location>
        <begin position="73"/>
        <end position="106"/>
    </location>
</feature>
<feature type="transmembrane region" description="Helical" evidence="1">
    <location>
        <begin position="12"/>
        <end position="34"/>
    </location>
</feature>
<feature type="transmembrane region" description="Helical" evidence="1">
    <location>
        <begin position="113"/>
        <end position="132"/>
    </location>
</feature>
<dbReference type="EMBL" id="BAMV01000007">
    <property type="protein sequence ID" value="GAN59770.1"/>
    <property type="molecule type" value="Genomic_DNA"/>
</dbReference>
<protein>
    <recommendedName>
        <fullName evidence="6">DUF4203 domain-containing protein</fullName>
    </recommendedName>
</protein>
<evidence type="ECO:0008006" key="6">
    <source>
        <dbReference type="Google" id="ProtNLM"/>
    </source>
</evidence>
<accession>A0A6N3SQA6</accession>
<evidence type="ECO:0000313" key="2">
    <source>
        <dbReference type="EMBL" id="GAN59770.1"/>
    </source>
</evidence>
<reference evidence="2 4" key="1">
    <citation type="submission" date="2012-11" db="EMBL/GenBank/DDBJ databases">
        <title>Whole genome sequence of Acetobacter cibinongensis 4H-1.</title>
        <authorList>
            <person name="Azuma Y."/>
            <person name="Higashiura N."/>
            <person name="Hirakawa H."/>
            <person name="Matsushita K."/>
        </authorList>
    </citation>
    <scope>NUCLEOTIDE SEQUENCE [LARGE SCALE GENOMIC DNA]</scope>
    <source>
        <strain evidence="2 4">4H-1</strain>
    </source>
</reference>
<evidence type="ECO:0000313" key="5">
    <source>
        <dbReference type="Proteomes" id="UP000321891"/>
    </source>
</evidence>
<accession>A0A0D6N242</accession>
<gene>
    <name evidence="2" type="ORF">Abci_007_173</name>
    <name evidence="3" type="ORF">ACI01nite_18940</name>
</gene>
<dbReference type="RefSeq" id="WP_048837836.1">
    <property type="nucleotide sequence ID" value="NZ_BAMV01000007.1"/>
</dbReference>
<feature type="transmembrane region" description="Helical" evidence="1">
    <location>
        <begin position="172"/>
        <end position="195"/>
    </location>
</feature>